<gene>
    <name evidence="7" type="ORF">SCHPADRAFT_893708</name>
</gene>
<dbReference type="GO" id="GO:0008299">
    <property type="term" value="P:isoprenoid biosynthetic process"/>
    <property type="evidence" value="ECO:0007669"/>
    <property type="project" value="UniProtKB-ARBA"/>
</dbReference>
<evidence type="ECO:0000256" key="2">
    <source>
        <dbReference type="ARBA" id="ARBA00006333"/>
    </source>
</evidence>
<evidence type="ECO:0000313" key="7">
    <source>
        <dbReference type="EMBL" id="KLO08670.1"/>
    </source>
</evidence>
<keyword evidence="4 6" id="KW-0460">Magnesium</keyword>
<dbReference type="SFLD" id="SFLDS00005">
    <property type="entry name" value="Isoprenoid_Synthase_Type_I"/>
    <property type="match status" value="1"/>
</dbReference>
<dbReference type="AlphaFoldDB" id="A0A0H2R9X6"/>
<dbReference type="InParanoid" id="A0A0H2R9X6"/>
<dbReference type="PANTHER" id="PTHR35201:SF4">
    <property type="entry name" value="BETA-PINACENE SYNTHASE-RELATED"/>
    <property type="match status" value="1"/>
</dbReference>
<evidence type="ECO:0000256" key="4">
    <source>
        <dbReference type="ARBA" id="ARBA00022842"/>
    </source>
</evidence>
<sequence>MPGPRQFTLPDLTTIVPFAWSSNPHYSKASADSASWINSFDILNGDETVKYKRAMLELLASYMFPYAGFEELRTCCDFINMITSLDDFSDLQDGEGAQQSTDTFLAAISGKPAKATDLYRMVSQFRERYARKAGANCMRRFVENCENYCAAVAKEAELRDLDCTLDIDSFTKLRREYSATQLCVGLFEYVHGIDLPDAVFDDDVFRLVYWAGVDMLCLTNDLYSFNREQAKGIATNNMFTVVMKERGYTYQQAADYIGEEHQRLVAQLVDASANMPSFGKKVDDGVQKYVYSMEQGVVGNVIWCLETPRYFGVWNEPLQRDRRVKLWDVVV</sequence>
<evidence type="ECO:0000256" key="6">
    <source>
        <dbReference type="RuleBase" id="RU366034"/>
    </source>
</evidence>
<dbReference type="Gene3D" id="1.10.600.10">
    <property type="entry name" value="Farnesyl Diphosphate Synthase"/>
    <property type="match status" value="1"/>
</dbReference>
<dbReference type="SFLD" id="SFLDG01020">
    <property type="entry name" value="Terpene_Cyclase_Like_2"/>
    <property type="match status" value="1"/>
</dbReference>
<dbReference type="Pfam" id="PF19086">
    <property type="entry name" value="Terpene_syn_C_2"/>
    <property type="match status" value="1"/>
</dbReference>
<dbReference type="InterPro" id="IPR008949">
    <property type="entry name" value="Isoprenoid_synthase_dom_sf"/>
</dbReference>
<keyword evidence="5 6" id="KW-0456">Lyase</keyword>
<organism evidence="7 8">
    <name type="scientific">Schizopora paradoxa</name>
    <dbReference type="NCBI Taxonomy" id="27342"/>
    <lineage>
        <taxon>Eukaryota</taxon>
        <taxon>Fungi</taxon>
        <taxon>Dikarya</taxon>
        <taxon>Basidiomycota</taxon>
        <taxon>Agaricomycotina</taxon>
        <taxon>Agaricomycetes</taxon>
        <taxon>Hymenochaetales</taxon>
        <taxon>Schizoporaceae</taxon>
        <taxon>Schizopora</taxon>
    </lineage>
</organism>
<protein>
    <recommendedName>
        <fullName evidence="6">Terpene synthase</fullName>
        <ecNumber evidence="6">4.2.3.-</ecNumber>
    </recommendedName>
</protein>
<keyword evidence="3 6" id="KW-0479">Metal-binding</keyword>
<reference evidence="7 8" key="1">
    <citation type="submission" date="2015-04" db="EMBL/GenBank/DDBJ databases">
        <title>Complete genome sequence of Schizopora paradoxa KUC8140, a cosmopolitan wood degrader in East Asia.</title>
        <authorList>
            <consortium name="DOE Joint Genome Institute"/>
            <person name="Min B."/>
            <person name="Park H."/>
            <person name="Jang Y."/>
            <person name="Kim J.-J."/>
            <person name="Kim K.H."/>
            <person name="Pangilinan J."/>
            <person name="Lipzen A."/>
            <person name="Riley R."/>
            <person name="Grigoriev I.V."/>
            <person name="Spatafora J.W."/>
            <person name="Choi I.-G."/>
        </authorList>
    </citation>
    <scope>NUCLEOTIDE SEQUENCE [LARGE SCALE GENOMIC DNA]</scope>
    <source>
        <strain evidence="7 8">KUC8140</strain>
    </source>
</reference>
<keyword evidence="8" id="KW-1185">Reference proteome</keyword>
<evidence type="ECO:0000256" key="1">
    <source>
        <dbReference type="ARBA" id="ARBA00001946"/>
    </source>
</evidence>
<evidence type="ECO:0000256" key="5">
    <source>
        <dbReference type="ARBA" id="ARBA00023239"/>
    </source>
</evidence>
<dbReference type="GO" id="GO:0010333">
    <property type="term" value="F:terpene synthase activity"/>
    <property type="evidence" value="ECO:0007669"/>
    <property type="project" value="InterPro"/>
</dbReference>
<comment type="cofactor">
    <cofactor evidence="1 6">
        <name>Mg(2+)</name>
        <dbReference type="ChEBI" id="CHEBI:18420"/>
    </cofactor>
</comment>
<proteinExistence type="inferred from homology"/>
<dbReference type="Proteomes" id="UP000053477">
    <property type="component" value="Unassembled WGS sequence"/>
</dbReference>
<dbReference type="EMBL" id="KQ086082">
    <property type="protein sequence ID" value="KLO08670.1"/>
    <property type="molecule type" value="Genomic_DNA"/>
</dbReference>
<comment type="similarity">
    <text evidence="2 6">Belongs to the terpene synthase family.</text>
</comment>
<dbReference type="GO" id="GO:0046872">
    <property type="term" value="F:metal ion binding"/>
    <property type="evidence" value="ECO:0007669"/>
    <property type="project" value="UniProtKB-KW"/>
</dbReference>
<accession>A0A0H2R9X6</accession>
<dbReference type="PANTHER" id="PTHR35201">
    <property type="entry name" value="TERPENE SYNTHASE"/>
    <property type="match status" value="1"/>
</dbReference>
<dbReference type="EC" id="4.2.3.-" evidence="6"/>
<evidence type="ECO:0000313" key="8">
    <source>
        <dbReference type="Proteomes" id="UP000053477"/>
    </source>
</evidence>
<name>A0A0H2R9X6_9AGAM</name>
<evidence type="ECO:0000256" key="3">
    <source>
        <dbReference type="ARBA" id="ARBA00022723"/>
    </source>
</evidence>
<dbReference type="SUPFAM" id="SSF48576">
    <property type="entry name" value="Terpenoid synthases"/>
    <property type="match status" value="1"/>
</dbReference>
<dbReference type="OrthoDB" id="2861623at2759"/>
<dbReference type="InterPro" id="IPR034686">
    <property type="entry name" value="Terpene_cyclase-like_2"/>
</dbReference>